<evidence type="ECO:0000256" key="2">
    <source>
        <dbReference type="ARBA" id="ARBA00022487"/>
    </source>
</evidence>
<dbReference type="OrthoDB" id="3200163at2759"/>
<comment type="caution">
    <text evidence="7">The sequence shown here is derived from an EMBL/GenBank/DDBJ whole genome shotgun (WGS) entry which is preliminary data.</text>
</comment>
<keyword evidence="2" id="KW-0719">Serine esterase</keyword>
<name>A0A8S1DI80_9INSE</name>
<keyword evidence="8" id="KW-1185">Reference proteome</keyword>
<dbReference type="PROSITE" id="PS00122">
    <property type="entry name" value="CARBOXYLESTERASE_B_1"/>
    <property type="match status" value="2"/>
</dbReference>
<dbReference type="PROSITE" id="PS00941">
    <property type="entry name" value="CARBOXYLESTERASE_B_2"/>
    <property type="match status" value="1"/>
</dbReference>
<dbReference type="PANTHER" id="PTHR43142">
    <property type="entry name" value="CARBOXYLIC ESTER HYDROLASE"/>
    <property type="match status" value="1"/>
</dbReference>
<dbReference type="Proteomes" id="UP000494165">
    <property type="component" value="Unassembled WGS sequence"/>
</dbReference>
<reference evidence="7 8" key="1">
    <citation type="submission" date="2020-04" db="EMBL/GenBank/DDBJ databases">
        <authorList>
            <person name="Alioto T."/>
            <person name="Alioto T."/>
            <person name="Gomez Garrido J."/>
        </authorList>
    </citation>
    <scope>NUCLEOTIDE SEQUENCE [LARGE SCALE GENOMIC DNA]</scope>
</reference>
<feature type="domain" description="Carboxylesterase type B" evidence="6">
    <location>
        <begin position="29"/>
        <end position="549"/>
    </location>
</feature>
<keyword evidence="4" id="KW-0325">Glycoprotein</keyword>
<dbReference type="InterPro" id="IPR002018">
    <property type="entry name" value="CarbesteraseB"/>
</dbReference>
<dbReference type="InterPro" id="IPR019826">
    <property type="entry name" value="Carboxylesterase_B_AS"/>
</dbReference>
<dbReference type="SUPFAM" id="SSF53474">
    <property type="entry name" value="alpha/beta-Hydrolases"/>
    <property type="match status" value="2"/>
</dbReference>
<evidence type="ECO:0000313" key="8">
    <source>
        <dbReference type="Proteomes" id="UP000494165"/>
    </source>
</evidence>
<dbReference type="InterPro" id="IPR019819">
    <property type="entry name" value="Carboxylesterase_B_CS"/>
</dbReference>
<organism evidence="7 8">
    <name type="scientific">Cloeon dipterum</name>
    <dbReference type="NCBI Taxonomy" id="197152"/>
    <lineage>
        <taxon>Eukaryota</taxon>
        <taxon>Metazoa</taxon>
        <taxon>Ecdysozoa</taxon>
        <taxon>Arthropoda</taxon>
        <taxon>Hexapoda</taxon>
        <taxon>Insecta</taxon>
        <taxon>Pterygota</taxon>
        <taxon>Palaeoptera</taxon>
        <taxon>Ephemeroptera</taxon>
        <taxon>Pisciforma</taxon>
        <taxon>Baetidae</taxon>
        <taxon>Cloeon</taxon>
    </lineage>
</organism>
<protein>
    <recommendedName>
        <fullName evidence="6">Carboxylesterase type B domain-containing protein</fullName>
    </recommendedName>
</protein>
<feature type="domain" description="Carboxylesterase type B" evidence="6">
    <location>
        <begin position="576"/>
        <end position="1106"/>
    </location>
</feature>
<proteinExistence type="inferred from homology"/>
<evidence type="ECO:0000256" key="4">
    <source>
        <dbReference type="ARBA" id="ARBA00023180"/>
    </source>
</evidence>
<evidence type="ECO:0000256" key="1">
    <source>
        <dbReference type="ARBA" id="ARBA00005964"/>
    </source>
</evidence>
<dbReference type="Gene3D" id="3.40.50.1820">
    <property type="entry name" value="alpha/beta hydrolase"/>
    <property type="match status" value="2"/>
</dbReference>
<evidence type="ECO:0000259" key="6">
    <source>
        <dbReference type="Pfam" id="PF00135"/>
    </source>
</evidence>
<dbReference type="PANTHER" id="PTHR43142:SF12">
    <property type="entry name" value="CARBOXYLESTERASE TYPE B DOMAIN-CONTAINING PROTEIN-RELATED"/>
    <property type="match status" value="1"/>
</dbReference>
<evidence type="ECO:0000256" key="3">
    <source>
        <dbReference type="ARBA" id="ARBA00022801"/>
    </source>
</evidence>
<keyword evidence="5" id="KW-0732">Signal</keyword>
<dbReference type="InterPro" id="IPR029058">
    <property type="entry name" value="AB_hydrolase_fold"/>
</dbReference>
<comment type="similarity">
    <text evidence="1">Belongs to the type-B carboxylesterase/lipase family.</text>
</comment>
<dbReference type="AlphaFoldDB" id="A0A8S1DI80"/>
<dbReference type="Pfam" id="PF00135">
    <property type="entry name" value="COesterase"/>
    <property type="match status" value="2"/>
</dbReference>
<sequence length="1110" mass="123755">MTISRRDAVCVVGAALLFAVHALAREPPKVSLDDLGTLIGKESLTRGNRTIHSFQGIPFAEPPSGVNRFKAPIPKIWSGNLVATSPGRPCIQPNDEYHPVAGEAQSSSVDPEDCLTLNVYTPDLTHNGSLPVAIYYHGGGFRVGSESSFRPDFLLDRDVVLVVPQYRLGPFGFLSMQNEMIPGNAGLLDTLEALKWVNRHIYKFGGNKNKVTVFGQSAGASISNYLMLSPLAKGLLHGVIMNSGSAIADWAHDREPVREARQIASFAGCLGVDQTVSECLLKLTPEDLLRAFEKSQDFQKGLTPFPVISRPDEPAATNFMPENPADLARKRAFNNVPLLAGATRHDFLFAANRFHNKLKSIGMINNETFIRERLVDEIIKTQELTDPVGIVNDMIEHRYFSYLTPKKRGNAREILPGFLDFVNTIAMKAPALQMAKLNSKADNYLYTFDYQGRYHSPTKGIDDVKGILTNGAIHTDDMIYLAPRVKEPFNDEEIAVSNMMVDLWANFIISGNPNEPKKLSIPYWPYYNSTDKYYYEINSVPKAKQDFTNEFTAAIQDHLRNSAARFLSSRSDLSESPKVRLDNLGTLVGMEYRTRGNRILHSFQGIPFAEPPSGVNRFKAPIPKAWSGELDATSPGNPCIQPEHRQVTIQVQKRSLRENEEHRNNFSRADPEDCLSLNVYTPDLTHKASLPVLVYYHGGSFMIGSEISFRPDFFLDRDVVLVVPQYRLGPFGFLSMQNEMIPGNAGLLDTLEALKWVSKHISKFGGNKNKVTVSGQSAGASIANYLMLSPLAKGLLHGVIMNSGSAIASWAQDEIPVQETRKIASFANFSGCQGADQSVSECLLKLPAEELLQAFTKYINKGLYKGGLPVKSRPDEPAETNFMPENPADLAKKGIVNNVPLLVGVTKHDSMWIIDLLHHYLKSVGLLNNEIFIREGLVDRVMNFDKMYDPVGTINDLIEHRYFSYVPPEKRGNFTEIIAGLLDYVNTFTMKAPALQMAKLNSKKAESYLYTFNYQGRLHVPTNGINDANGIFTKGVTHTDDMIYLAPRLKATFNEEEMAISHLMVDLWANFVISGNPNEPKKISVPYWPNYNTTDKYYYEINITPRALNS</sequence>
<evidence type="ECO:0000256" key="5">
    <source>
        <dbReference type="SAM" id="SignalP"/>
    </source>
</evidence>
<gene>
    <name evidence="7" type="ORF">CLODIP_2_CD01377</name>
</gene>
<dbReference type="GO" id="GO:0052689">
    <property type="term" value="F:carboxylic ester hydrolase activity"/>
    <property type="evidence" value="ECO:0007669"/>
    <property type="project" value="UniProtKB-KW"/>
</dbReference>
<keyword evidence="3" id="KW-0378">Hydrolase</keyword>
<dbReference type="EMBL" id="CADEPI010000147">
    <property type="protein sequence ID" value="CAB3377553.1"/>
    <property type="molecule type" value="Genomic_DNA"/>
</dbReference>
<evidence type="ECO:0000313" key="7">
    <source>
        <dbReference type="EMBL" id="CAB3377553.1"/>
    </source>
</evidence>
<feature type="chain" id="PRO_5035902518" description="Carboxylesterase type B domain-containing protein" evidence="5">
    <location>
        <begin position="25"/>
        <end position="1110"/>
    </location>
</feature>
<accession>A0A8S1DI80</accession>
<feature type="signal peptide" evidence="5">
    <location>
        <begin position="1"/>
        <end position="24"/>
    </location>
</feature>